<keyword evidence="2" id="KW-1185">Reference proteome</keyword>
<dbReference type="Proteomes" id="UP001060215">
    <property type="component" value="Chromosome 2"/>
</dbReference>
<accession>A0ACC0I3E8</accession>
<proteinExistence type="predicted"/>
<name>A0ACC0I3E8_9ERIC</name>
<evidence type="ECO:0000313" key="1">
    <source>
        <dbReference type="EMBL" id="KAI8018411.1"/>
    </source>
</evidence>
<gene>
    <name evidence="1" type="ORF">LOK49_LG04G02021</name>
</gene>
<comment type="caution">
    <text evidence="1">The sequence shown here is derived from an EMBL/GenBank/DDBJ whole genome shotgun (WGS) entry which is preliminary data.</text>
</comment>
<protein>
    <submittedName>
        <fullName evidence="1">Uncharacterized protein</fullName>
    </submittedName>
</protein>
<organism evidence="1 2">
    <name type="scientific">Camellia lanceoleosa</name>
    <dbReference type="NCBI Taxonomy" id="1840588"/>
    <lineage>
        <taxon>Eukaryota</taxon>
        <taxon>Viridiplantae</taxon>
        <taxon>Streptophyta</taxon>
        <taxon>Embryophyta</taxon>
        <taxon>Tracheophyta</taxon>
        <taxon>Spermatophyta</taxon>
        <taxon>Magnoliopsida</taxon>
        <taxon>eudicotyledons</taxon>
        <taxon>Gunneridae</taxon>
        <taxon>Pentapetalae</taxon>
        <taxon>asterids</taxon>
        <taxon>Ericales</taxon>
        <taxon>Theaceae</taxon>
        <taxon>Camellia</taxon>
    </lineage>
</organism>
<sequence>MASAEEEEDNDAILSDVEAKDLAPISINSPEDVSVERFREVLAELDRERQARESAENMKSELQVSFNHLKALAHETIKKRDESGRQRDEAVRDKDEALRSNEKLSAELAEACRVKDETLMQRDELTKQFEETVKAMELSRSEIETRRSNVRYWN</sequence>
<dbReference type="EMBL" id="CM045759">
    <property type="protein sequence ID" value="KAI8018411.1"/>
    <property type="molecule type" value="Genomic_DNA"/>
</dbReference>
<evidence type="ECO:0000313" key="2">
    <source>
        <dbReference type="Proteomes" id="UP001060215"/>
    </source>
</evidence>
<reference evidence="1 2" key="1">
    <citation type="journal article" date="2022" name="Plant J.">
        <title>Chromosome-level genome of Camellia lanceoleosa provides a valuable resource for understanding genome evolution and self-incompatibility.</title>
        <authorList>
            <person name="Gong W."/>
            <person name="Xiao S."/>
            <person name="Wang L."/>
            <person name="Liao Z."/>
            <person name="Chang Y."/>
            <person name="Mo W."/>
            <person name="Hu G."/>
            <person name="Li W."/>
            <person name="Zhao G."/>
            <person name="Zhu H."/>
            <person name="Hu X."/>
            <person name="Ji K."/>
            <person name="Xiang X."/>
            <person name="Song Q."/>
            <person name="Yuan D."/>
            <person name="Jin S."/>
            <person name="Zhang L."/>
        </authorList>
    </citation>
    <scope>NUCLEOTIDE SEQUENCE [LARGE SCALE GENOMIC DNA]</scope>
    <source>
        <strain evidence="1">SQ_2022a</strain>
    </source>
</reference>